<dbReference type="InterPro" id="IPR001667">
    <property type="entry name" value="DDH_dom"/>
</dbReference>
<dbReference type="SUPFAM" id="SSF64182">
    <property type="entry name" value="DHH phosphoesterases"/>
    <property type="match status" value="1"/>
</dbReference>
<dbReference type="OrthoDB" id="374045at2759"/>
<evidence type="ECO:0000256" key="4">
    <source>
        <dbReference type="ARBA" id="ARBA00023211"/>
    </source>
</evidence>
<dbReference type="InterPro" id="IPR004097">
    <property type="entry name" value="DHHA2"/>
</dbReference>
<comment type="cofactor">
    <cofactor evidence="1">
        <name>Mn(2+)</name>
        <dbReference type="ChEBI" id="CHEBI:29035"/>
    </cofactor>
</comment>
<organism evidence="6 7">
    <name type="scientific">Lentinula aciculospora</name>
    <dbReference type="NCBI Taxonomy" id="153920"/>
    <lineage>
        <taxon>Eukaryota</taxon>
        <taxon>Fungi</taxon>
        <taxon>Dikarya</taxon>
        <taxon>Basidiomycota</taxon>
        <taxon>Agaricomycotina</taxon>
        <taxon>Agaricomycetes</taxon>
        <taxon>Agaricomycetidae</taxon>
        <taxon>Agaricales</taxon>
        <taxon>Marasmiineae</taxon>
        <taxon>Omphalotaceae</taxon>
        <taxon>Lentinula</taxon>
    </lineage>
</organism>
<evidence type="ECO:0000313" key="7">
    <source>
        <dbReference type="Proteomes" id="UP001150266"/>
    </source>
</evidence>
<dbReference type="GO" id="GO:0004309">
    <property type="term" value="F:exopolyphosphatase activity"/>
    <property type="evidence" value="ECO:0007669"/>
    <property type="project" value="TreeGrafter"/>
</dbReference>
<protein>
    <recommendedName>
        <fullName evidence="5">DHHA2 domain-containing protein</fullName>
    </recommendedName>
</protein>
<proteinExistence type="predicted"/>
<sequence length="429" mass="47961">MFEPQHHTIALGSETLADFLSSSREHYLNHVRNDSGKAKEWTIVMGNEAGDLDTLASSIAFAWLRTKILDQPSIPLLQMNRDDLELRAENLHALSLAGISRPKDQLFFITDVIDFHPFPSHKFALVDHNRLSSTFSPEEQPLVVAIVDHHVDENLYGDTAEPRIIIPSGSCASHITTLLDTVEIPPELATLLLSAILIDTDGLKPGGKAIDVDRKAAEFLASKSTFASSESALHTTETASSTSLLELVFIKSLSEELSSRKNDVSHLGPRDLLRRDYKQYDFVLPWHAAKPTIRAGLSTVPVKLEEWAADGNLETKGEAWMKERGLHVLGVLTSYRSATKGKRKREMAWIIRVDFPPTEGFDFEALTERLWNGLQADPVLQLKEHKKFAHGTLEPMLFPQLQVQIYMQDPHATRKVIAPVLKAIMEAQM</sequence>
<gene>
    <name evidence="6" type="ORF">J3R30DRAFT_3277588</name>
</gene>
<dbReference type="AlphaFoldDB" id="A0A9W9DWY9"/>
<dbReference type="EMBL" id="JAOTPV010000001">
    <property type="protein sequence ID" value="KAJ4490358.1"/>
    <property type="molecule type" value="Genomic_DNA"/>
</dbReference>
<evidence type="ECO:0000313" key="6">
    <source>
        <dbReference type="EMBL" id="KAJ4490358.1"/>
    </source>
</evidence>
<dbReference type="InterPro" id="IPR038222">
    <property type="entry name" value="DHHA2_dom_sf"/>
</dbReference>
<dbReference type="Pfam" id="PF02833">
    <property type="entry name" value="DHHA2"/>
    <property type="match status" value="1"/>
</dbReference>
<name>A0A9W9DWY9_9AGAR</name>
<reference evidence="6" key="1">
    <citation type="submission" date="2022-08" db="EMBL/GenBank/DDBJ databases">
        <title>A Global Phylogenomic Analysis of the Shiitake Genus Lentinula.</title>
        <authorList>
            <consortium name="DOE Joint Genome Institute"/>
            <person name="Sierra-Patev S."/>
            <person name="Min B."/>
            <person name="Naranjo-Ortiz M."/>
            <person name="Looney B."/>
            <person name="Konkel Z."/>
            <person name="Slot J.C."/>
            <person name="Sakamoto Y."/>
            <person name="Steenwyk J.L."/>
            <person name="Rokas A."/>
            <person name="Carro J."/>
            <person name="Camarero S."/>
            <person name="Ferreira P."/>
            <person name="Molpeceres G."/>
            <person name="Ruiz-Duenas F.J."/>
            <person name="Serrano A."/>
            <person name="Henrissat B."/>
            <person name="Drula E."/>
            <person name="Hughes K.W."/>
            <person name="Mata J.L."/>
            <person name="Ishikawa N.K."/>
            <person name="Vargas-Isla R."/>
            <person name="Ushijima S."/>
            <person name="Smith C.A."/>
            <person name="Ahrendt S."/>
            <person name="Andreopoulos W."/>
            <person name="He G."/>
            <person name="Labutti K."/>
            <person name="Lipzen A."/>
            <person name="Ng V."/>
            <person name="Riley R."/>
            <person name="Sandor L."/>
            <person name="Barry K."/>
            <person name="Martinez A.T."/>
            <person name="Xiao Y."/>
            <person name="Gibbons J.G."/>
            <person name="Terashima K."/>
            <person name="Grigoriev I.V."/>
            <person name="Hibbett D.S."/>
        </authorList>
    </citation>
    <scope>NUCLEOTIDE SEQUENCE</scope>
    <source>
        <strain evidence="6">JLM2183</strain>
    </source>
</reference>
<dbReference type="Gene3D" id="3.10.310.20">
    <property type="entry name" value="DHHA2 domain"/>
    <property type="match status" value="1"/>
</dbReference>
<comment type="caution">
    <text evidence="6">The sequence shown here is derived from an EMBL/GenBank/DDBJ whole genome shotgun (WGS) entry which is preliminary data.</text>
</comment>
<keyword evidence="7" id="KW-1185">Reference proteome</keyword>
<dbReference type="PANTHER" id="PTHR12112">
    <property type="entry name" value="BNIP - RELATED"/>
    <property type="match status" value="1"/>
</dbReference>
<dbReference type="InterPro" id="IPR038763">
    <property type="entry name" value="DHH_sf"/>
</dbReference>
<dbReference type="GO" id="GO:0046872">
    <property type="term" value="F:metal ion binding"/>
    <property type="evidence" value="ECO:0007669"/>
    <property type="project" value="UniProtKB-KW"/>
</dbReference>
<dbReference type="PANTHER" id="PTHR12112:SF39">
    <property type="entry name" value="EG:152A3.5 PROTEIN (FBGN0003116_PN PROTEIN)"/>
    <property type="match status" value="1"/>
</dbReference>
<evidence type="ECO:0000256" key="1">
    <source>
        <dbReference type="ARBA" id="ARBA00001936"/>
    </source>
</evidence>
<feature type="domain" description="DHHA2" evidence="5">
    <location>
        <begin position="254"/>
        <end position="425"/>
    </location>
</feature>
<evidence type="ECO:0000256" key="3">
    <source>
        <dbReference type="ARBA" id="ARBA00022801"/>
    </source>
</evidence>
<dbReference type="SMART" id="SM01131">
    <property type="entry name" value="DHHA2"/>
    <property type="match status" value="1"/>
</dbReference>
<keyword evidence="4" id="KW-0464">Manganese</keyword>
<keyword evidence="2" id="KW-0479">Metal-binding</keyword>
<dbReference type="GO" id="GO:0005737">
    <property type="term" value="C:cytoplasm"/>
    <property type="evidence" value="ECO:0007669"/>
    <property type="project" value="InterPro"/>
</dbReference>
<evidence type="ECO:0000259" key="5">
    <source>
        <dbReference type="SMART" id="SM01131"/>
    </source>
</evidence>
<dbReference type="Pfam" id="PF01368">
    <property type="entry name" value="DHH"/>
    <property type="match status" value="1"/>
</dbReference>
<keyword evidence="3" id="KW-0378">Hydrolase</keyword>
<dbReference type="Gene3D" id="3.90.1640.10">
    <property type="entry name" value="inorganic pyrophosphatase (n-terminal core)"/>
    <property type="match status" value="1"/>
</dbReference>
<accession>A0A9W9DWY9</accession>
<evidence type="ECO:0000256" key="2">
    <source>
        <dbReference type="ARBA" id="ARBA00022723"/>
    </source>
</evidence>
<dbReference type="Proteomes" id="UP001150266">
    <property type="component" value="Unassembled WGS sequence"/>
</dbReference>